<name>A0AAD4LY84_9AGAM</name>
<keyword evidence="3" id="KW-1185">Reference proteome</keyword>
<evidence type="ECO:0000313" key="3">
    <source>
        <dbReference type="Proteomes" id="UP001203297"/>
    </source>
</evidence>
<evidence type="ECO:0000313" key="2">
    <source>
        <dbReference type="EMBL" id="KAI0293136.1"/>
    </source>
</evidence>
<dbReference type="Gene3D" id="1.25.40.10">
    <property type="entry name" value="Tetratricopeptide repeat domain"/>
    <property type="match status" value="1"/>
</dbReference>
<gene>
    <name evidence="2" type="ORF">B0F90DRAFT_1822348</name>
</gene>
<sequence>MAQESSIMELDQSITSHQRALSWIPRSHPTYTAYIHLLARSRFERHKLSKQKEDLDKSILHYTEAIFLPPSWGFYLNVVQVFFQLVISLLRRSNEFEQPEDAKCAVEYLRYLRGLPLDTFEVPHEAVKTLLVQALGIQVKLEAAKYPTHAITALFTAFLWKFNQGRPVQPLDGVIQCFRDALKIFPPGSHLVLLGLATSFSIRYLTNYSNDDYDEAMALLESLIASSPSRDDQIYASALAAVLALNRAMISLNPEYLEEAISRCRTLLGSSSLDNNLRHLFTHGMGSLAKMRFHNFGLTEILQEARSYTSEMVSLASSSSAHGLIDKLGAVRAAYPMKVVEEIIRNLRELISKTPPGNSNHNTHIMDLVNWYETKFSRTNDITDLEEVIKCRRVLLASADTSHSFGSKTAFYLGFNLYMAFECSNKMEYLDESITMNRGVLEMQSTQPYYFISILQLFVTLSKRFRLLGRRQDLDEMIELFPLAVNDKFAKVPDLFALSCVWASAARTARHPSVAVMYEKAMSIIQSSYVSAPTLEIQHARLVAIRGIGDKMPLDYASYQIDMGQFTQAIETLERGRALLWSEMRSLRNSMDHLSGVNSPLAAKLAAIDKDLESLTMSVTPSGTIGISDAGSQVDDGMDPFGRLVVKQQKLLEERDLLVSQIQELPGYGDFLKTPSFENIRSAASHGPVIIINHNKWRSDILILFQDTPPSLIPTNNDFYDRANKLRDRLVVARKEGLDSGEYKRALRSVLEGLYNLVGEPVIHKFRTLGVPEQSRIWWCPTSVFCSLPLHAMGPIPSNDGVKRYFSDLYIPSYTSTLSALIESRKPSAFGEMEIIQSFNSRVPVTTLCGKNATPAGVVEGLRHHGLVHFVCHGTLETGKPFDASFKLFDDERLTLLDIVRSQLPAAEFAFLAACHTAELTDESIADEGLHLTAAVQYCGFRSVVGTMWEMADIDGSEIAENFYKSMFSRNGEGVHYHLRSARALRDATRKMRRKKGMTLERWVNFVHYVLYPIQHQRWMARCPSYRHKHRDGASDLTSIPLLTLSQLQTTTTGVNAAPQTLDIAAMKLTPLSETLLVTMPSTILKDCVTNVLSDLSDNAAGYSLYYLGQSLTFNKDSELEKHDDPSQPIVGLTPSALLMDTSCRLGPRSAHRGALRSLDLKRLTGLEFLPCTDSTSFQRTEADHIHMMLNQAAGIFNTRSDVLHAMNQVLPYTTYIFAY</sequence>
<dbReference type="Proteomes" id="UP001203297">
    <property type="component" value="Unassembled WGS sequence"/>
</dbReference>
<feature type="domain" description="CHAT" evidence="1">
    <location>
        <begin position="831"/>
        <end position="1008"/>
    </location>
</feature>
<proteinExistence type="predicted"/>
<comment type="caution">
    <text evidence="2">The sequence shown here is derived from an EMBL/GenBank/DDBJ whole genome shotgun (WGS) entry which is preliminary data.</text>
</comment>
<reference evidence="2" key="1">
    <citation type="journal article" date="2022" name="New Phytol.">
        <title>Evolutionary transition to the ectomycorrhizal habit in the genomes of a hyperdiverse lineage of mushroom-forming fungi.</title>
        <authorList>
            <person name="Looney B."/>
            <person name="Miyauchi S."/>
            <person name="Morin E."/>
            <person name="Drula E."/>
            <person name="Courty P.E."/>
            <person name="Kohler A."/>
            <person name="Kuo A."/>
            <person name="LaButti K."/>
            <person name="Pangilinan J."/>
            <person name="Lipzen A."/>
            <person name="Riley R."/>
            <person name="Andreopoulos W."/>
            <person name="He G."/>
            <person name="Johnson J."/>
            <person name="Nolan M."/>
            <person name="Tritt A."/>
            <person name="Barry K.W."/>
            <person name="Grigoriev I.V."/>
            <person name="Nagy L.G."/>
            <person name="Hibbett D."/>
            <person name="Henrissat B."/>
            <person name="Matheny P.B."/>
            <person name="Labbe J."/>
            <person name="Martin F.M."/>
        </authorList>
    </citation>
    <scope>NUCLEOTIDE SEQUENCE</scope>
    <source>
        <strain evidence="2">BPL690</strain>
    </source>
</reference>
<dbReference type="InterPro" id="IPR016024">
    <property type="entry name" value="ARM-type_fold"/>
</dbReference>
<organism evidence="2 3">
    <name type="scientific">Multifurca ochricompacta</name>
    <dbReference type="NCBI Taxonomy" id="376703"/>
    <lineage>
        <taxon>Eukaryota</taxon>
        <taxon>Fungi</taxon>
        <taxon>Dikarya</taxon>
        <taxon>Basidiomycota</taxon>
        <taxon>Agaricomycotina</taxon>
        <taxon>Agaricomycetes</taxon>
        <taxon>Russulales</taxon>
        <taxon>Russulaceae</taxon>
        <taxon>Multifurca</taxon>
    </lineage>
</organism>
<evidence type="ECO:0000259" key="1">
    <source>
        <dbReference type="Pfam" id="PF12770"/>
    </source>
</evidence>
<dbReference type="InterPro" id="IPR011990">
    <property type="entry name" value="TPR-like_helical_dom_sf"/>
</dbReference>
<protein>
    <submittedName>
        <fullName evidence="2">CHAT domain-containing protein</fullName>
    </submittedName>
</protein>
<dbReference type="InterPro" id="IPR024983">
    <property type="entry name" value="CHAT_dom"/>
</dbReference>
<dbReference type="AlphaFoldDB" id="A0AAD4LY84"/>
<dbReference type="EMBL" id="WTXG01000103">
    <property type="protein sequence ID" value="KAI0293136.1"/>
    <property type="molecule type" value="Genomic_DNA"/>
</dbReference>
<dbReference type="SUPFAM" id="SSF48371">
    <property type="entry name" value="ARM repeat"/>
    <property type="match status" value="1"/>
</dbReference>
<dbReference type="Pfam" id="PF12770">
    <property type="entry name" value="CHAT"/>
    <property type="match status" value="1"/>
</dbReference>
<accession>A0AAD4LY84</accession>